<dbReference type="Pfam" id="PF09995">
    <property type="entry name" value="MPAB_Lcp_cat"/>
    <property type="match status" value="1"/>
</dbReference>
<evidence type="ECO:0000313" key="3">
    <source>
        <dbReference type="Proteomes" id="UP001251528"/>
    </source>
</evidence>
<feature type="domain" description="ER-bound oxygenase mpaB/mpaB'/Rubber oxygenase catalytic" evidence="1">
    <location>
        <begin position="117"/>
        <end position="327"/>
    </location>
</feature>
<dbReference type="PANTHER" id="PTHR37539:SF1">
    <property type="entry name" value="ER-BOUND OXYGENASE MPAB_MPAB'_RUBBER OXYGENASE CATALYTIC DOMAIN-CONTAINING PROTEIN"/>
    <property type="match status" value="1"/>
</dbReference>
<dbReference type="InterPro" id="IPR037473">
    <property type="entry name" value="Lcp-like"/>
</dbReference>
<reference evidence="2" key="1">
    <citation type="submission" date="2023-06" db="EMBL/GenBank/DDBJ databases">
        <title>Conoideocrella luteorostrata (Hypocreales: Clavicipitaceae), a potential biocontrol fungus for elongate hemlock scale in United States Christmas tree production areas.</title>
        <authorList>
            <person name="Barrett H."/>
            <person name="Lovett B."/>
            <person name="Macias A.M."/>
            <person name="Stajich J.E."/>
            <person name="Kasson M.T."/>
        </authorList>
    </citation>
    <scope>NUCLEOTIDE SEQUENCE</scope>
    <source>
        <strain evidence="2">ARSEF 14590</strain>
    </source>
</reference>
<sequence length="384" mass="44459">MPVRKNDKGNRKVCHYWDYSFEWTNEHISSSELECWIWNDGVLKRDSYALLQENYESHPKLAELWKQVNTIPNWVNWAQIQRGQEIYWRYLTPISNAQIVYQGLLGGMGTIRVGETLTKTGGFCAKIVRRRLLETLQYTIQVNSDAEAMKPGGEGHLACVRVRLLHSAVRLKIMSLAEQDPTYYNVQKYGPPINDLDSLSTIHAFSGTAIWQGLPRQGIYLSNQEAEDYIALWRLVAYYMGVPNEPFQTAARAKAMNESLLVNEFAPNDTGRMLARNIVVGLENTAPTYASKEYMDAMTRLVNGDQLSDELHVPKTSLYYRLLMWGYCYWVQTQIKIVLRIPIIDQYIIAYYRRFAWRILMDKTTGLGKKALFDFNPVSRCWHI</sequence>
<evidence type="ECO:0000313" key="2">
    <source>
        <dbReference type="EMBL" id="KAK2616455.1"/>
    </source>
</evidence>
<dbReference type="InterPro" id="IPR018713">
    <property type="entry name" value="MPAB/Lcp_cat_dom"/>
</dbReference>
<dbReference type="PANTHER" id="PTHR37539">
    <property type="entry name" value="SECRETED PROTEIN-RELATED"/>
    <property type="match status" value="1"/>
</dbReference>
<protein>
    <recommendedName>
        <fullName evidence="1">ER-bound oxygenase mpaB/mpaB'/Rubber oxygenase catalytic domain-containing protein</fullName>
    </recommendedName>
</protein>
<name>A0AAJ0D128_9HYPO</name>
<comment type="caution">
    <text evidence="2">The sequence shown here is derived from an EMBL/GenBank/DDBJ whole genome shotgun (WGS) entry which is preliminary data.</text>
</comment>
<dbReference type="EMBL" id="JASWJB010000006">
    <property type="protein sequence ID" value="KAK2616455.1"/>
    <property type="molecule type" value="Genomic_DNA"/>
</dbReference>
<evidence type="ECO:0000259" key="1">
    <source>
        <dbReference type="Pfam" id="PF09995"/>
    </source>
</evidence>
<accession>A0AAJ0D128</accession>
<dbReference type="Proteomes" id="UP001251528">
    <property type="component" value="Unassembled WGS sequence"/>
</dbReference>
<dbReference type="GO" id="GO:0016491">
    <property type="term" value="F:oxidoreductase activity"/>
    <property type="evidence" value="ECO:0007669"/>
    <property type="project" value="InterPro"/>
</dbReference>
<organism evidence="2 3">
    <name type="scientific">Conoideocrella luteorostrata</name>
    <dbReference type="NCBI Taxonomy" id="1105319"/>
    <lineage>
        <taxon>Eukaryota</taxon>
        <taxon>Fungi</taxon>
        <taxon>Dikarya</taxon>
        <taxon>Ascomycota</taxon>
        <taxon>Pezizomycotina</taxon>
        <taxon>Sordariomycetes</taxon>
        <taxon>Hypocreomycetidae</taxon>
        <taxon>Hypocreales</taxon>
        <taxon>Clavicipitaceae</taxon>
        <taxon>Conoideocrella</taxon>
    </lineage>
</organism>
<gene>
    <name evidence="2" type="ORF">QQS21_000697</name>
</gene>
<keyword evidence="3" id="KW-1185">Reference proteome</keyword>
<dbReference type="AlphaFoldDB" id="A0AAJ0D128"/>
<proteinExistence type="predicted"/>